<name>A0A941EBZ3_9ACTN</name>
<keyword evidence="6 9" id="KW-1133">Transmembrane helix</keyword>
<organism evidence="11 12">
    <name type="scientific">Actinospica acidithermotolerans</name>
    <dbReference type="NCBI Taxonomy" id="2828514"/>
    <lineage>
        <taxon>Bacteria</taxon>
        <taxon>Bacillati</taxon>
        <taxon>Actinomycetota</taxon>
        <taxon>Actinomycetes</taxon>
        <taxon>Catenulisporales</taxon>
        <taxon>Actinospicaceae</taxon>
        <taxon>Actinospica</taxon>
    </lineage>
</organism>
<evidence type="ECO:0000259" key="10">
    <source>
        <dbReference type="Pfam" id="PF13231"/>
    </source>
</evidence>
<comment type="subcellular location">
    <subcellularLocation>
        <location evidence="1">Cell membrane</location>
        <topology evidence="1">Multi-pass membrane protein</topology>
    </subcellularLocation>
</comment>
<evidence type="ECO:0000256" key="8">
    <source>
        <dbReference type="SAM" id="MobiDB-lite"/>
    </source>
</evidence>
<protein>
    <submittedName>
        <fullName evidence="11">Glycosyltransferase family 39 protein</fullName>
        <ecNumber evidence="11">2.4.-.-</ecNumber>
    </submittedName>
</protein>
<evidence type="ECO:0000256" key="6">
    <source>
        <dbReference type="ARBA" id="ARBA00022989"/>
    </source>
</evidence>
<dbReference type="RefSeq" id="WP_212519870.1">
    <property type="nucleotide sequence ID" value="NZ_JAGSOH010000064.1"/>
</dbReference>
<reference evidence="11" key="1">
    <citation type="submission" date="2021-04" db="EMBL/GenBank/DDBJ databases">
        <title>Genome based classification of Actinospica acidithermotolerans sp. nov., an actinobacterium isolated from an Indonesian hot spring.</title>
        <authorList>
            <person name="Kusuma A.B."/>
            <person name="Putra K.E."/>
            <person name="Nafisah S."/>
            <person name="Loh J."/>
            <person name="Nouioui I."/>
            <person name="Goodfellow M."/>
        </authorList>
    </citation>
    <scope>NUCLEOTIDE SEQUENCE</scope>
    <source>
        <strain evidence="11">MGRD01-02</strain>
    </source>
</reference>
<feature type="region of interest" description="Disordered" evidence="8">
    <location>
        <begin position="1"/>
        <end position="151"/>
    </location>
</feature>
<dbReference type="PANTHER" id="PTHR33908">
    <property type="entry name" value="MANNOSYLTRANSFERASE YKCB-RELATED"/>
    <property type="match status" value="1"/>
</dbReference>
<sequence length="691" mass="73541">MSDEGIETESSAETRLMSPAQPSLRDRFAEWMDEPGDEAGAGTGALDADPDSTQVIPAAVAVIHPQREPIPVPPEFASPPRSATAANGSADVEAETAQPAAGTQPATGEQPAAPDTRPQAPGGAKPAGGKQPGGKPDDGGFHGPPRWQDHVPFDETGVLMRPESLRAKAMHAETELISAIKIEDDDSEAAKSQRPGFWTGAWPRRALVGSIMAVQAVLSLRNNNSPFVDESLYLYSGHLELAHMLHGTSTGIDFWSYFSGAPVLYPPLGALADQIGGIFAARLLSLLFMLATTGLLYLITRRLFGTRAGLCAAALFSCTEPTLFLGGLATYDAPALFLLALATFLVVRFAASNYPFYLLAVFPAALAVGTKYVSLLFVPTIFVLAFLAAAPYSRAWAVIRPIALSLGTACVLYTGYRLAGTSAAAGISATTTNRAHGTDTLTLVMKQAGQYIGVVFVIALIGAVFVVRLPRRHAHPAVSPDRWQRTALAVLLAGTALLAPLYQAHLHTAVSLQKHVGFGLFFAAPLAGYGLVRIVGPHFHRVQLGIGVLVLTFALGMGQSLSMFHSWTNSYAAVAALVKYQKPGAHYLFADGPNAIYLLRGDPYAEPSQITDAFSFGWWDEQGKYITGDAAYADAIQAGYFQVVSYDFSANPGAEQAIAQALYNSPIYRLAAKIYTPTSGGPAWSYVWVRK</sequence>
<feature type="transmembrane region" description="Helical" evidence="9">
    <location>
        <begin position="448"/>
        <end position="467"/>
    </location>
</feature>
<evidence type="ECO:0000313" key="11">
    <source>
        <dbReference type="EMBL" id="MBR7828736.1"/>
    </source>
</evidence>
<feature type="transmembrane region" description="Helical" evidence="9">
    <location>
        <begin position="275"/>
        <end position="298"/>
    </location>
</feature>
<evidence type="ECO:0000256" key="1">
    <source>
        <dbReference type="ARBA" id="ARBA00004651"/>
    </source>
</evidence>
<keyword evidence="2" id="KW-1003">Cell membrane</keyword>
<feature type="transmembrane region" description="Helical" evidence="9">
    <location>
        <begin position="544"/>
        <end position="564"/>
    </location>
</feature>
<keyword evidence="4 11" id="KW-0808">Transferase</keyword>
<evidence type="ECO:0000256" key="4">
    <source>
        <dbReference type="ARBA" id="ARBA00022679"/>
    </source>
</evidence>
<keyword evidence="5 9" id="KW-0812">Transmembrane</keyword>
<gene>
    <name evidence="11" type="ORF">KDK95_20675</name>
</gene>
<proteinExistence type="predicted"/>
<dbReference type="EMBL" id="JAGSOH010000064">
    <property type="protein sequence ID" value="MBR7828736.1"/>
    <property type="molecule type" value="Genomic_DNA"/>
</dbReference>
<evidence type="ECO:0000256" key="2">
    <source>
        <dbReference type="ARBA" id="ARBA00022475"/>
    </source>
</evidence>
<keyword evidence="12" id="KW-1185">Reference proteome</keyword>
<feature type="compositionally biased region" description="Pro residues" evidence="8">
    <location>
        <begin position="68"/>
        <end position="77"/>
    </location>
</feature>
<dbReference type="Proteomes" id="UP000676325">
    <property type="component" value="Unassembled WGS sequence"/>
</dbReference>
<evidence type="ECO:0000313" key="12">
    <source>
        <dbReference type="Proteomes" id="UP000676325"/>
    </source>
</evidence>
<dbReference type="AlphaFoldDB" id="A0A941EBZ3"/>
<keyword evidence="3 11" id="KW-0328">Glycosyltransferase</keyword>
<dbReference type="InterPro" id="IPR038731">
    <property type="entry name" value="RgtA/B/C-like"/>
</dbReference>
<dbReference type="EC" id="2.4.-.-" evidence="11"/>
<dbReference type="GO" id="GO:0009103">
    <property type="term" value="P:lipopolysaccharide biosynthetic process"/>
    <property type="evidence" value="ECO:0007669"/>
    <property type="project" value="UniProtKB-ARBA"/>
</dbReference>
<keyword evidence="7 9" id="KW-0472">Membrane</keyword>
<comment type="caution">
    <text evidence="11">The sequence shown here is derived from an EMBL/GenBank/DDBJ whole genome shotgun (WGS) entry which is preliminary data.</text>
</comment>
<evidence type="ECO:0000256" key="9">
    <source>
        <dbReference type="SAM" id="Phobius"/>
    </source>
</evidence>
<dbReference type="GO" id="GO:0016763">
    <property type="term" value="F:pentosyltransferase activity"/>
    <property type="evidence" value="ECO:0007669"/>
    <property type="project" value="TreeGrafter"/>
</dbReference>
<feature type="domain" description="Glycosyltransferase RgtA/B/C/D-like" evidence="10">
    <location>
        <begin position="277"/>
        <end position="398"/>
    </location>
</feature>
<feature type="compositionally biased region" description="Low complexity" evidence="8">
    <location>
        <begin position="118"/>
        <end position="129"/>
    </location>
</feature>
<evidence type="ECO:0000256" key="5">
    <source>
        <dbReference type="ARBA" id="ARBA00022692"/>
    </source>
</evidence>
<feature type="transmembrane region" description="Helical" evidence="9">
    <location>
        <begin position="372"/>
        <end position="392"/>
    </location>
</feature>
<feature type="transmembrane region" description="Helical" evidence="9">
    <location>
        <begin position="335"/>
        <end position="360"/>
    </location>
</feature>
<feature type="transmembrane region" description="Helical" evidence="9">
    <location>
        <begin position="487"/>
        <end position="504"/>
    </location>
</feature>
<dbReference type="InterPro" id="IPR050297">
    <property type="entry name" value="LipidA_mod_glycosyltrf_83"/>
</dbReference>
<feature type="compositionally biased region" description="Low complexity" evidence="8">
    <location>
        <begin position="95"/>
        <end position="108"/>
    </location>
</feature>
<evidence type="ECO:0000256" key="7">
    <source>
        <dbReference type="ARBA" id="ARBA00023136"/>
    </source>
</evidence>
<evidence type="ECO:0000256" key="3">
    <source>
        <dbReference type="ARBA" id="ARBA00022676"/>
    </source>
</evidence>
<accession>A0A941EBZ3</accession>
<dbReference type="PANTHER" id="PTHR33908:SF11">
    <property type="entry name" value="MEMBRANE PROTEIN"/>
    <property type="match status" value="1"/>
</dbReference>
<feature type="transmembrane region" description="Helical" evidence="9">
    <location>
        <begin position="516"/>
        <end position="532"/>
    </location>
</feature>
<dbReference type="Pfam" id="PF13231">
    <property type="entry name" value="PMT_2"/>
    <property type="match status" value="1"/>
</dbReference>
<feature type="transmembrane region" description="Helical" evidence="9">
    <location>
        <begin position="310"/>
        <end position="329"/>
    </location>
</feature>
<dbReference type="GO" id="GO:0005886">
    <property type="term" value="C:plasma membrane"/>
    <property type="evidence" value="ECO:0007669"/>
    <property type="project" value="UniProtKB-SubCell"/>
</dbReference>